<proteinExistence type="predicted"/>
<dbReference type="SUPFAM" id="SSF56436">
    <property type="entry name" value="C-type lectin-like"/>
    <property type="match status" value="1"/>
</dbReference>
<keyword evidence="2" id="KW-0472">Membrane</keyword>
<dbReference type="Gene3D" id="3.10.100.10">
    <property type="entry name" value="Mannose-Binding Protein A, subunit A"/>
    <property type="match status" value="1"/>
</dbReference>
<protein>
    <recommendedName>
        <fullName evidence="3">Link domain-containing protein</fullName>
    </recommendedName>
</protein>
<keyword evidence="2" id="KW-0812">Transmembrane</keyword>
<organism evidence="4">
    <name type="scientific">viral metagenome</name>
    <dbReference type="NCBI Taxonomy" id="1070528"/>
    <lineage>
        <taxon>unclassified sequences</taxon>
        <taxon>metagenomes</taxon>
        <taxon>organismal metagenomes</taxon>
    </lineage>
</organism>
<feature type="transmembrane region" description="Helical" evidence="2">
    <location>
        <begin position="189"/>
        <end position="214"/>
    </location>
</feature>
<dbReference type="InterPro" id="IPR000538">
    <property type="entry name" value="Link_dom"/>
</dbReference>
<sequence length="411" mass="46383">MIENYEDARTKWADDPTNYVVKDSSGNKTKSTVKDSSGNKAVAATSSTSSTNTSSTTKSSGTTYEDLINIIFNKTTFIYILVFLGIYFVAYFGLGFFFNKGGDVSSFQINLSRTLDFLFFSVILILIVSFLYTYDQSNQSTVFTSLFDGTIKFINTPTSIFTVVLFLVVFYIIVYLFRIPMTSDVKPFFISLIENLAWLAFIIISIIDFFQYVLGIPIKNFIANLWNELPNDIDTGSKNKIVYDSSNNKVPVATPSNEVFNISNNLYTYDDAQAICTAYGAKMATYDQMEDAYEKGAEWCNYGWSDGQMIFFPTQKSTWKELQKDPKRKNNCGRPGVNGGYIANPYVKFGVNCFGKKPKPSDSDLARMKAVDVVPKSDADVALDAKVKYWKDHAADLLKINSYNKKQWSEY</sequence>
<keyword evidence="2" id="KW-1133">Transmembrane helix</keyword>
<dbReference type="PROSITE" id="PS50963">
    <property type="entry name" value="LINK_2"/>
    <property type="match status" value="1"/>
</dbReference>
<feature type="transmembrane region" description="Helical" evidence="2">
    <location>
        <begin position="154"/>
        <end position="177"/>
    </location>
</feature>
<dbReference type="InterPro" id="IPR016186">
    <property type="entry name" value="C-type_lectin-like/link_sf"/>
</dbReference>
<evidence type="ECO:0000256" key="1">
    <source>
        <dbReference type="ARBA" id="ARBA00023157"/>
    </source>
</evidence>
<dbReference type="InterPro" id="IPR016187">
    <property type="entry name" value="CTDL_fold"/>
</dbReference>
<dbReference type="Pfam" id="PF00193">
    <property type="entry name" value="Xlink"/>
    <property type="match status" value="1"/>
</dbReference>
<evidence type="ECO:0000259" key="3">
    <source>
        <dbReference type="PROSITE" id="PS50963"/>
    </source>
</evidence>
<feature type="domain" description="Link" evidence="3">
    <location>
        <begin position="255"/>
        <end position="355"/>
    </location>
</feature>
<feature type="transmembrane region" description="Helical" evidence="2">
    <location>
        <begin position="117"/>
        <end position="134"/>
    </location>
</feature>
<keyword evidence="1" id="KW-1015">Disulfide bond</keyword>
<dbReference type="GO" id="GO:0007155">
    <property type="term" value="P:cell adhesion"/>
    <property type="evidence" value="ECO:0007669"/>
    <property type="project" value="InterPro"/>
</dbReference>
<reference evidence="4" key="1">
    <citation type="journal article" date="2020" name="Nature">
        <title>Giant virus diversity and host interactions through global metagenomics.</title>
        <authorList>
            <person name="Schulz F."/>
            <person name="Roux S."/>
            <person name="Paez-Espino D."/>
            <person name="Jungbluth S."/>
            <person name="Walsh D.A."/>
            <person name="Denef V.J."/>
            <person name="McMahon K.D."/>
            <person name="Konstantinidis K.T."/>
            <person name="Eloe-Fadrosh E.A."/>
            <person name="Kyrpides N.C."/>
            <person name="Woyke T."/>
        </authorList>
    </citation>
    <scope>NUCLEOTIDE SEQUENCE</scope>
    <source>
        <strain evidence="4">GVMAG-M-3300027708-5</strain>
    </source>
</reference>
<evidence type="ECO:0000256" key="2">
    <source>
        <dbReference type="SAM" id="Phobius"/>
    </source>
</evidence>
<dbReference type="AlphaFoldDB" id="A0A6C0JIY4"/>
<dbReference type="SMART" id="SM00445">
    <property type="entry name" value="LINK"/>
    <property type="match status" value="1"/>
</dbReference>
<dbReference type="GO" id="GO:0005540">
    <property type="term" value="F:hyaluronic acid binding"/>
    <property type="evidence" value="ECO:0007669"/>
    <property type="project" value="InterPro"/>
</dbReference>
<evidence type="ECO:0000313" key="4">
    <source>
        <dbReference type="EMBL" id="QHU04746.1"/>
    </source>
</evidence>
<dbReference type="EMBL" id="MN740404">
    <property type="protein sequence ID" value="QHU04746.1"/>
    <property type="molecule type" value="Genomic_DNA"/>
</dbReference>
<feature type="transmembrane region" description="Helical" evidence="2">
    <location>
        <begin position="77"/>
        <end position="97"/>
    </location>
</feature>
<accession>A0A6C0JIY4</accession>
<name>A0A6C0JIY4_9ZZZZ</name>